<dbReference type="InterPro" id="IPR003594">
    <property type="entry name" value="HATPase_dom"/>
</dbReference>
<keyword evidence="1 4" id="KW-0808">Transferase</keyword>
<feature type="transmembrane region" description="Helical" evidence="2">
    <location>
        <begin position="6"/>
        <end position="26"/>
    </location>
</feature>
<dbReference type="PROSITE" id="PS50109">
    <property type="entry name" value="HIS_KIN"/>
    <property type="match status" value="1"/>
</dbReference>
<dbReference type="AlphaFoldDB" id="A0AAE8VSB5"/>
<organism evidence="4 5">
    <name type="scientific">Streptomyces ipomoeae</name>
    <dbReference type="NCBI Taxonomy" id="103232"/>
    <lineage>
        <taxon>Bacteria</taxon>
        <taxon>Bacillati</taxon>
        <taxon>Actinomycetota</taxon>
        <taxon>Actinomycetes</taxon>
        <taxon>Kitasatosporales</taxon>
        <taxon>Streptomycetaceae</taxon>
        <taxon>Streptomyces</taxon>
    </lineage>
</organism>
<dbReference type="Pfam" id="PF06580">
    <property type="entry name" value="His_kinase"/>
    <property type="match status" value="1"/>
</dbReference>
<dbReference type="InterPro" id="IPR050640">
    <property type="entry name" value="Bact_2-comp_sensor_kinase"/>
</dbReference>
<evidence type="ECO:0000256" key="1">
    <source>
        <dbReference type="ARBA" id="ARBA00022777"/>
    </source>
</evidence>
<dbReference type="CDD" id="cd16956">
    <property type="entry name" value="HATPase_YehU-like"/>
    <property type="match status" value="1"/>
</dbReference>
<dbReference type="RefSeq" id="WP_009341369.1">
    <property type="nucleotide sequence ID" value="NZ_JARAVA010000433.1"/>
</dbReference>
<dbReference type="PANTHER" id="PTHR34220">
    <property type="entry name" value="SENSOR HISTIDINE KINASE YPDA"/>
    <property type="match status" value="1"/>
</dbReference>
<proteinExistence type="predicted"/>
<comment type="caution">
    <text evidence="4">The sequence shown here is derived from an EMBL/GenBank/DDBJ whole genome shotgun (WGS) entry which is preliminary data.</text>
</comment>
<evidence type="ECO:0000313" key="5">
    <source>
        <dbReference type="Proteomes" id="UP000318720"/>
    </source>
</evidence>
<keyword evidence="1 4" id="KW-0418">Kinase</keyword>
<dbReference type="Proteomes" id="UP000318720">
    <property type="component" value="Unassembled WGS sequence"/>
</dbReference>
<protein>
    <submittedName>
        <fullName evidence="4">Sensor histidine kinase</fullName>
    </submittedName>
</protein>
<dbReference type="InterPro" id="IPR005467">
    <property type="entry name" value="His_kinase_dom"/>
</dbReference>
<dbReference type="Pfam" id="PF02518">
    <property type="entry name" value="HATPase_c"/>
    <property type="match status" value="1"/>
</dbReference>
<gene>
    <name evidence="4" type="ORF">Sipo8835_46720</name>
</gene>
<evidence type="ECO:0000259" key="3">
    <source>
        <dbReference type="PROSITE" id="PS50109"/>
    </source>
</evidence>
<feature type="domain" description="Histidine kinase" evidence="3">
    <location>
        <begin position="293"/>
        <end position="394"/>
    </location>
</feature>
<dbReference type="SUPFAM" id="SSF55874">
    <property type="entry name" value="ATPase domain of HSP90 chaperone/DNA topoisomerase II/histidine kinase"/>
    <property type="match status" value="1"/>
</dbReference>
<evidence type="ECO:0000256" key="2">
    <source>
        <dbReference type="SAM" id="Phobius"/>
    </source>
</evidence>
<evidence type="ECO:0000313" key="4">
    <source>
        <dbReference type="EMBL" id="TQE14849.1"/>
    </source>
</evidence>
<keyword evidence="2" id="KW-0472">Membrane</keyword>
<name>A0AAE8VSB5_9ACTN</name>
<dbReference type="GO" id="GO:0000155">
    <property type="term" value="F:phosphorelay sensor kinase activity"/>
    <property type="evidence" value="ECO:0007669"/>
    <property type="project" value="InterPro"/>
</dbReference>
<dbReference type="PANTHER" id="PTHR34220:SF7">
    <property type="entry name" value="SENSOR HISTIDINE KINASE YPDA"/>
    <property type="match status" value="1"/>
</dbReference>
<reference evidence="4 5" key="1">
    <citation type="submission" date="2019-03" db="EMBL/GenBank/DDBJ databases">
        <title>Comparative genomic analyses of the sweetpotato soil rot pathogen, Streptomyces ipomoeae.</title>
        <authorList>
            <person name="Ruschel Soares N."/>
            <person name="Badger J.H."/>
            <person name="Huguet-Tapia J.C."/>
            <person name="Clark C.A."/>
            <person name="Pettis G.S."/>
        </authorList>
    </citation>
    <scope>NUCLEOTIDE SEQUENCE [LARGE SCALE GENOMIC DNA]</scope>
    <source>
        <strain evidence="4 5">88-35</strain>
    </source>
</reference>
<keyword evidence="2" id="KW-1133">Transmembrane helix</keyword>
<dbReference type="GO" id="GO:0016020">
    <property type="term" value="C:membrane"/>
    <property type="evidence" value="ECO:0007669"/>
    <property type="project" value="InterPro"/>
</dbReference>
<dbReference type="InterPro" id="IPR036890">
    <property type="entry name" value="HATPase_C_sf"/>
</dbReference>
<dbReference type="InterPro" id="IPR010559">
    <property type="entry name" value="Sig_transdc_His_kin_internal"/>
</dbReference>
<dbReference type="SMART" id="SM00387">
    <property type="entry name" value="HATPase_c"/>
    <property type="match status" value="1"/>
</dbReference>
<sequence>MSGEVRGFLAGFFVAVLPLLAAGFWLGRRTARPRSSLGGLGTPVEHATFQTLHTATLAAPPLRAGLTEETARKSAKRLRTLLGTDALCLTDHESVLVWEGVGEHHRAQILERLAGPLESGRGEAFRLTCDIIDCPVRWAVVAPLTVDDRVHGALVACAPLESAVLVRAAGEVARWVSVQLELADLDQSRTRLIEAEIKALRAQISPHFIFNSLAVIASFVRTDPERARELLLEFADFTRYSFRRHGDFTTLADELHAIDHYLALVRARFGDRLSVTLQIAPEVLPVTLPFLCLQPLVENAVKHGLEGRLDKSHISITAQDAGAEALVVIEDDGVGMDPDLLRRILAGEVSPSGGIGLSNVDERLRQVYGDDHGLVIETAVGAGMKITARLPKYQPGVHPDGGIPRD</sequence>
<dbReference type="EMBL" id="SPAZ01000374">
    <property type="protein sequence ID" value="TQE14849.1"/>
    <property type="molecule type" value="Genomic_DNA"/>
</dbReference>
<keyword evidence="2" id="KW-0812">Transmembrane</keyword>
<dbReference type="Gene3D" id="3.30.565.10">
    <property type="entry name" value="Histidine kinase-like ATPase, C-terminal domain"/>
    <property type="match status" value="1"/>
</dbReference>
<accession>A0AAE8VSB5</accession>